<dbReference type="Gene3D" id="3.30.420.10">
    <property type="entry name" value="Ribonuclease H-like superfamily/Ribonuclease H"/>
    <property type="match status" value="1"/>
</dbReference>
<name>A0A087SYD6_STEMI</name>
<dbReference type="InterPro" id="IPR036397">
    <property type="entry name" value="RNaseH_sf"/>
</dbReference>
<evidence type="ECO:0000313" key="2">
    <source>
        <dbReference type="Proteomes" id="UP000054359"/>
    </source>
</evidence>
<sequence length="81" mass="9639">MDWPTYSPDLNFIEHVWDTLWRRFLIRLHPPGNTQQLKQMLIEEWALLRQDLLDNLVLSMERRCEATIELAAEMASKPCSL</sequence>
<organism evidence="1 2">
    <name type="scientific">Stegodyphus mimosarum</name>
    <name type="common">African social velvet spider</name>
    <dbReference type="NCBI Taxonomy" id="407821"/>
    <lineage>
        <taxon>Eukaryota</taxon>
        <taxon>Metazoa</taxon>
        <taxon>Ecdysozoa</taxon>
        <taxon>Arthropoda</taxon>
        <taxon>Chelicerata</taxon>
        <taxon>Arachnida</taxon>
        <taxon>Araneae</taxon>
        <taxon>Araneomorphae</taxon>
        <taxon>Entelegynae</taxon>
        <taxon>Eresoidea</taxon>
        <taxon>Eresidae</taxon>
        <taxon>Stegodyphus</taxon>
    </lineage>
</organism>
<dbReference type="OrthoDB" id="9996331at2759"/>
<dbReference type="STRING" id="407821.A0A087SYD6"/>
<gene>
    <name evidence="1" type="ORF">X975_01313</name>
</gene>
<evidence type="ECO:0000313" key="1">
    <source>
        <dbReference type="EMBL" id="KFM57875.1"/>
    </source>
</evidence>
<dbReference type="EMBL" id="KK112521">
    <property type="protein sequence ID" value="KFM57875.1"/>
    <property type="molecule type" value="Genomic_DNA"/>
</dbReference>
<dbReference type="Proteomes" id="UP000054359">
    <property type="component" value="Unassembled WGS sequence"/>
</dbReference>
<reference evidence="1 2" key="1">
    <citation type="submission" date="2013-11" db="EMBL/GenBank/DDBJ databases">
        <title>Genome sequencing of Stegodyphus mimosarum.</title>
        <authorList>
            <person name="Bechsgaard J."/>
        </authorList>
    </citation>
    <scope>NUCLEOTIDE SEQUENCE [LARGE SCALE GENOMIC DNA]</scope>
</reference>
<accession>A0A087SYD6</accession>
<dbReference type="OMA" id="CCIIREW"/>
<proteinExistence type="predicted"/>
<keyword evidence="2" id="KW-1185">Reference proteome</keyword>
<protein>
    <submittedName>
        <fullName evidence="1">Transposable element Tcb2 transposase</fullName>
    </submittedName>
</protein>
<feature type="non-terminal residue" evidence="1">
    <location>
        <position position="81"/>
    </location>
</feature>
<dbReference type="AlphaFoldDB" id="A0A087SYD6"/>
<dbReference type="GO" id="GO:0003676">
    <property type="term" value="F:nucleic acid binding"/>
    <property type="evidence" value="ECO:0007669"/>
    <property type="project" value="InterPro"/>
</dbReference>